<gene>
    <name evidence="3" type="ORF">FRX97_11105</name>
</gene>
<keyword evidence="4" id="KW-1185">Reference proteome</keyword>
<comment type="caution">
    <text evidence="3">The sequence shown here is derived from an EMBL/GenBank/DDBJ whole genome shotgun (WGS) entry which is preliminary data.</text>
</comment>
<dbReference type="Pfam" id="PF10988">
    <property type="entry name" value="DUF2807"/>
    <property type="match status" value="1"/>
</dbReference>
<dbReference type="AlphaFoldDB" id="A0A5C6UTV3"/>
<dbReference type="Proteomes" id="UP000321168">
    <property type="component" value="Unassembled WGS sequence"/>
</dbReference>
<evidence type="ECO:0000259" key="2">
    <source>
        <dbReference type="Pfam" id="PF10988"/>
    </source>
</evidence>
<dbReference type="EMBL" id="VORB01000011">
    <property type="protein sequence ID" value="TXC76054.1"/>
    <property type="molecule type" value="Genomic_DNA"/>
</dbReference>
<feature type="chain" id="PRO_5022729232" description="Putative auto-transporter adhesin head GIN domain-containing protein" evidence="1">
    <location>
        <begin position="27"/>
        <end position="241"/>
    </location>
</feature>
<accession>A0A5C6UTV3</accession>
<organism evidence="3 4">
    <name type="scientific">Luteibaculum oceani</name>
    <dbReference type="NCBI Taxonomy" id="1294296"/>
    <lineage>
        <taxon>Bacteria</taxon>
        <taxon>Pseudomonadati</taxon>
        <taxon>Bacteroidota</taxon>
        <taxon>Flavobacteriia</taxon>
        <taxon>Flavobacteriales</taxon>
        <taxon>Luteibaculaceae</taxon>
        <taxon>Luteibaculum</taxon>
    </lineage>
</organism>
<evidence type="ECO:0000313" key="4">
    <source>
        <dbReference type="Proteomes" id="UP000321168"/>
    </source>
</evidence>
<keyword evidence="1" id="KW-0732">Signal</keyword>
<name>A0A5C6UTV3_9FLAO</name>
<reference evidence="3 4" key="1">
    <citation type="submission" date="2019-08" db="EMBL/GenBank/DDBJ databases">
        <title>Genome of Luteibaculum oceani JCM 18817.</title>
        <authorList>
            <person name="Bowman J.P."/>
        </authorList>
    </citation>
    <scope>NUCLEOTIDE SEQUENCE [LARGE SCALE GENOMIC DNA]</scope>
    <source>
        <strain evidence="3 4">JCM 18817</strain>
    </source>
</reference>
<evidence type="ECO:0000313" key="3">
    <source>
        <dbReference type="EMBL" id="TXC76054.1"/>
    </source>
</evidence>
<sequence>MMISTIKFYTAVLVCLLGFNAANLSAQDWTKSVKGEFNQLDVFGRADVKLVPSGANEISVKASGVEEKDIKIQFSGGACKIKINNLMKAEANFDIEIEVAYTSLDKLTLAAGAGVYSNESFEVKNTQIKVLSGAQFEAELFGGSVNFDVAQGSQVKVLGEVDNLNVEATTGAIFDGLQLKVNDANAKANTGGEVLIGNVENLNAKAQTGGSVNYRTVTGKFQTNTKLGGSVNPVLEVKTAE</sequence>
<evidence type="ECO:0000256" key="1">
    <source>
        <dbReference type="SAM" id="SignalP"/>
    </source>
</evidence>
<proteinExistence type="predicted"/>
<feature type="signal peptide" evidence="1">
    <location>
        <begin position="1"/>
        <end position="26"/>
    </location>
</feature>
<feature type="domain" description="Putative auto-transporter adhesin head GIN" evidence="2">
    <location>
        <begin position="36"/>
        <end position="214"/>
    </location>
</feature>
<protein>
    <recommendedName>
        <fullName evidence="2">Putative auto-transporter adhesin head GIN domain-containing protein</fullName>
    </recommendedName>
</protein>
<dbReference type="Gene3D" id="2.160.20.120">
    <property type="match status" value="1"/>
</dbReference>
<dbReference type="InterPro" id="IPR021255">
    <property type="entry name" value="DUF2807"/>
</dbReference>
<dbReference type="OrthoDB" id="877489at2"/>